<keyword evidence="10" id="KW-1185">Reference proteome</keyword>
<dbReference type="Gene3D" id="3.40.980.20">
    <property type="entry name" value="Four-carbon acid sugar kinase, nucleotide binding domain"/>
    <property type="match status" value="1"/>
</dbReference>
<dbReference type="Gene3D" id="3.40.50.10840">
    <property type="entry name" value="Putative sugar-binding, N-terminal domain"/>
    <property type="match status" value="1"/>
</dbReference>
<dbReference type="GO" id="GO:0016301">
    <property type="term" value="F:kinase activity"/>
    <property type="evidence" value="ECO:0007669"/>
    <property type="project" value="UniProtKB-KW"/>
</dbReference>
<evidence type="ECO:0000256" key="6">
    <source>
        <dbReference type="ARBA" id="ARBA00023277"/>
    </source>
</evidence>
<accession>A0A0A3AT95</accession>
<dbReference type="OrthoDB" id="191465at2"/>
<evidence type="ECO:0000256" key="5">
    <source>
        <dbReference type="ARBA" id="ARBA00022840"/>
    </source>
</evidence>
<feature type="domain" description="Four-carbon acid sugar kinase nucleotide binding" evidence="8">
    <location>
        <begin position="243"/>
        <end position="404"/>
    </location>
</feature>
<evidence type="ECO:0000259" key="7">
    <source>
        <dbReference type="Pfam" id="PF07005"/>
    </source>
</evidence>
<evidence type="ECO:0000313" key="10">
    <source>
        <dbReference type="Proteomes" id="UP000030380"/>
    </source>
</evidence>
<reference evidence="9 10" key="1">
    <citation type="submission" date="2014-11" db="EMBL/GenBank/DDBJ databases">
        <title>Draft genome sequence of Chelonobacter oris 1662T, associated with respiratory disease in Hermann's Tortoises.</title>
        <authorList>
            <person name="Kudirkiene E."/>
            <person name="Hansen M.J."/>
            <person name="Bojesen A.M."/>
        </authorList>
    </citation>
    <scope>NUCLEOTIDE SEQUENCE [LARGE SCALE GENOMIC DNA]</scope>
    <source>
        <strain evidence="9 10">1662</strain>
    </source>
</reference>
<dbReference type="EMBL" id="JSUM01000011">
    <property type="protein sequence ID" value="KGQ70295.1"/>
    <property type="molecule type" value="Genomic_DNA"/>
</dbReference>
<dbReference type="Pfam" id="PF07005">
    <property type="entry name" value="SBD_N"/>
    <property type="match status" value="1"/>
</dbReference>
<dbReference type="SUPFAM" id="SSF142764">
    <property type="entry name" value="YgbK-like"/>
    <property type="match status" value="1"/>
</dbReference>
<dbReference type="AlphaFoldDB" id="A0A0A3AT95"/>
<dbReference type="InterPro" id="IPR031475">
    <property type="entry name" value="NBD_C"/>
</dbReference>
<name>A0A0A3AT95_9PAST</name>
<evidence type="ECO:0000256" key="2">
    <source>
        <dbReference type="ARBA" id="ARBA00022679"/>
    </source>
</evidence>
<evidence type="ECO:0000313" key="9">
    <source>
        <dbReference type="EMBL" id="KGQ70295.1"/>
    </source>
</evidence>
<proteinExistence type="inferred from homology"/>
<feature type="domain" description="Four-carbon acid sugar kinase N-terminal" evidence="7">
    <location>
        <begin position="5"/>
        <end position="223"/>
    </location>
</feature>
<dbReference type="InterPro" id="IPR010737">
    <property type="entry name" value="4-carb_acid_sugar_kinase_N"/>
</dbReference>
<dbReference type="Proteomes" id="UP000030380">
    <property type="component" value="Unassembled WGS sequence"/>
</dbReference>
<evidence type="ECO:0000256" key="3">
    <source>
        <dbReference type="ARBA" id="ARBA00022741"/>
    </source>
</evidence>
<dbReference type="STRING" id="505317.OA57_07245"/>
<dbReference type="InterPro" id="IPR042213">
    <property type="entry name" value="NBD_C_sf"/>
</dbReference>
<dbReference type="Pfam" id="PF17042">
    <property type="entry name" value="NBD_C"/>
    <property type="match status" value="1"/>
</dbReference>
<comment type="similarity">
    <text evidence="1">Belongs to the four-carbon acid sugar kinase family.</text>
</comment>
<organism evidence="9 10">
    <name type="scientific">Chelonobacter oris</name>
    <dbReference type="NCBI Taxonomy" id="505317"/>
    <lineage>
        <taxon>Bacteria</taxon>
        <taxon>Pseudomonadati</taxon>
        <taxon>Pseudomonadota</taxon>
        <taxon>Gammaproteobacteria</taxon>
        <taxon>Pasteurellales</taxon>
        <taxon>Pasteurellaceae</taxon>
        <taxon>Chelonobacter</taxon>
    </lineage>
</organism>
<dbReference type="GO" id="GO:0005524">
    <property type="term" value="F:ATP binding"/>
    <property type="evidence" value="ECO:0007669"/>
    <property type="project" value="UniProtKB-KW"/>
</dbReference>
<dbReference type="InterPro" id="IPR037051">
    <property type="entry name" value="4-carb_acid_sugar_kinase_N_sf"/>
</dbReference>
<comment type="caution">
    <text evidence="9">The sequence shown here is derived from an EMBL/GenBank/DDBJ whole genome shotgun (WGS) entry which is preliminary data.</text>
</comment>
<gene>
    <name evidence="9" type="ORF">OA57_07245</name>
</gene>
<keyword evidence="3" id="KW-0547">Nucleotide-binding</keyword>
<dbReference type="RefSeq" id="WP_034615616.1">
    <property type="nucleotide sequence ID" value="NZ_JSUM01000011.1"/>
</dbReference>
<evidence type="ECO:0000256" key="1">
    <source>
        <dbReference type="ARBA" id="ARBA00005715"/>
    </source>
</evidence>
<keyword evidence="6" id="KW-0119">Carbohydrate metabolism</keyword>
<keyword evidence="5" id="KW-0067">ATP-binding</keyword>
<evidence type="ECO:0000259" key="8">
    <source>
        <dbReference type="Pfam" id="PF17042"/>
    </source>
</evidence>
<protein>
    <recommendedName>
        <fullName evidence="11">Four-carbon acid sugar kinase family protein</fullName>
    </recommendedName>
</protein>
<evidence type="ECO:0000256" key="4">
    <source>
        <dbReference type="ARBA" id="ARBA00022777"/>
    </source>
</evidence>
<keyword evidence="4" id="KW-0418">Kinase</keyword>
<sequence>MKKPILVIADDLTGANDTGVMFAEKGMATILNINPDYLKYSHFSQADVLTFSTDSRPLGKKARGKTKSAVEIGMTQGIDQIYLKIDSTMRGSVAYQIEGALEAWRTRYPDAKAIICPAYPEMGRTIEQGKLYVNGIAVNETASGKDPICPVLSASMETLLPQASIISNISSPDALFKAIQTSAATQLVIDAKNPQDLSVIADVIAQSGNRIIPVGSAGLAQALKITQNRTSVCPNTFKLNRALILVTSVHEISQSQVDQYIATTGGKTVVFSPHPSQLMNSTISEPALKQQLKALIQCSDDNIIIRANPANIVQTGARINDIARLISAHLADLGKFCLDNSLFDTLILFGGDGAAALLEKLQVHEMEILHAVVPGVPLCTIHGGNYQGLNVMTKSGGFGDKQLLSHIMSKYTK</sequence>
<keyword evidence="2" id="KW-0808">Transferase</keyword>
<evidence type="ECO:0008006" key="11">
    <source>
        <dbReference type="Google" id="ProtNLM"/>
    </source>
</evidence>